<reference evidence="2 3" key="1">
    <citation type="submission" date="2014-03" db="EMBL/GenBank/DDBJ databases">
        <title>Draft genome of the hookworm Oesophagostomum dentatum.</title>
        <authorList>
            <person name="Mitreva M."/>
        </authorList>
    </citation>
    <scope>NUCLEOTIDE SEQUENCE [LARGE SCALE GENOMIC DNA]</scope>
    <source>
        <strain evidence="2 3">OD-Hann</strain>
    </source>
</reference>
<keyword evidence="1" id="KW-0732">Signal</keyword>
<dbReference type="AlphaFoldDB" id="A0A0B1S1W5"/>
<evidence type="ECO:0000313" key="2">
    <source>
        <dbReference type="EMBL" id="KHJ78929.1"/>
    </source>
</evidence>
<dbReference type="Proteomes" id="UP000053660">
    <property type="component" value="Unassembled WGS sequence"/>
</dbReference>
<dbReference type="EMBL" id="KN607975">
    <property type="protein sequence ID" value="KHJ78929.1"/>
    <property type="molecule type" value="Genomic_DNA"/>
</dbReference>
<gene>
    <name evidence="2" type="ORF">OESDEN_21442</name>
</gene>
<sequence>MPKKLCLHVVPISFFFSLLLEFYGNRAKNTVKSVKENLAGNVWRFITKSVVEDINASTCTGGSHPKSDNPVVKATCALGL</sequence>
<keyword evidence="3" id="KW-1185">Reference proteome</keyword>
<feature type="chain" id="PRO_5002060682" description="Secreted protein" evidence="1">
    <location>
        <begin position="28"/>
        <end position="80"/>
    </location>
</feature>
<evidence type="ECO:0008006" key="4">
    <source>
        <dbReference type="Google" id="ProtNLM"/>
    </source>
</evidence>
<feature type="signal peptide" evidence="1">
    <location>
        <begin position="1"/>
        <end position="27"/>
    </location>
</feature>
<proteinExistence type="predicted"/>
<accession>A0A0B1S1W5</accession>
<evidence type="ECO:0000313" key="3">
    <source>
        <dbReference type="Proteomes" id="UP000053660"/>
    </source>
</evidence>
<name>A0A0B1S1W5_OESDE</name>
<organism evidence="2 3">
    <name type="scientific">Oesophagostomum dentatum</name>
    <name type="common">Nodular worm</name>
    <dbReference type="NCBI Taxonomy" id="61180"/>
    <lineage>
        <taxon>Eukaryota</taxon>
        <taxon>Metazoa</taxon>
        <taxon>Ecdysozoa</taxon>
        <taxon>Nematoda</taxon>
        <taxon>Chromadorea</taxon>
        <taxon>Rhabditida</taxon>
        <taxon>Rhabditina</taxon>
        <taxon>Rhabditomorpha</taxon>
        <taxon>Strongyloidea</taxon>
        <taxon>Strongylidae</taxon>
        <taxon>Oesophagostomum</taxon>
    </lineage>
</organism>
<evidence type="ECO:0000256" key="1">
    <source>
        <dbReference type="SAM" id="SignalP"/>
    </source>
</evidence>
<protein>
    <recommendedName>
        <fullName evidence="4">Secreted protein</fullName>
    </recommendedName>
</protein>